<keyword evidence="1" id="KW-0812">Transmembrane</keyword>
<evidence type="ECO:0000313" key="3">
    <source>
        <dbReference type="Proteomes" id="UP000324996"/>
    </source>
</evidence>
<gene>
    <name evidence="2" type="ORF">JCM17846_23490</name>
</gene>
<protein>
    <recommendedName>
        <fullName evidence="4">DUF2938 domain-containing protein</fullName>
    </recommendedName>
</protein>
<evidence type="ECO:0000313" key="2">
    <source>
        <dbReference type="EMBL" id="GER04667.1"/>
    </source>
</evidence>
<organism evidence="2 3">
    <name type="scientific">Iodidimonas nitroreducens</name>
    <dbReference type="NCBI Taxonomy" id="1236968"/>
    <lineage>
        <taxon>Bacteria</taxon>
        <taxon>Pseudomonadati</taxon>
        <taxon>Pseudomonadota</taxon>
        <taxon>Alphaproteobacteria</taxon>
        <taxon>Iodidimonadales</taxon>
        <taxon>Iodidimonadaceae</taxon>
        <taxon>Iodidimonas</taxon>
    </lineage>
</organism>
<name>A0A5A7N9R0_9PROT</name>
<dbReference type="AlphaFoldDB" id="A0A5A7N9R0"/>
<keyword evidence="3" id="KW-1185">Reference proteome</keyword>
<dbReference type="Proteomes" id="UP000324996">
    <property type="component" value="Unassembled WGS sequence"/>
</dbReference>
<feature type="transmembrane region" description="Helical" evidence="1">
    <location>
        <begin position="88"/>
        <end position="112"/>
    </location>
</feature>
<evidence type="ECO:0000256" key="1">
    <source>
        <dbReference type="SAM" id="Phobius"/>
    </source>
</evidence>
<dbReference type="Pfam" id="PF20587">
    <property type="entry name" value="DUF6789"/>
    <property type="match status" value="1"/>
</dbReference>
<sequence length="154" mass="16538">MSYINGIIAAFIATVVLSAIMLMKGAMGIMPELNVIKMLSGMSANMLQMPANPMIGWVMHFVIGSIIWGALFVAGLKLWPGSSSMMKGISFSIAAWLLMMILPMPMAGAGVFGLNMGIMAPIMTFVLHVIYGLVMGAIFTKLEERQHASSQTAH</sequence>
<keyword evidence="1" id="KW-0472">Membrane</keyword>
<dbReference type="InterPro" id="IPR046739">
    <property type="entry name" value="DUF6789"/>
</dbReference>
<dbReference type="EMBL" id="BKCN01000012">
    <property type="protein sequence ID" value="GER04667.1"/>
    <property type="molecule type" value="Genomic_DNA"/>
</dbReference>
<keyword evidence="1" id="KW-1133">Transmembrane helix</keyword>
<comment type="caution">
    <text evidence="2">The sequence shown here is derived from an EMBL/GenBank/DDBJ whole genome shotgun (WGS) entry which is preliminary data.</text>
</comment>
<accession>A0A5A7N9R0</accession>
<evidence type="ECO:0008006" key="4">
    <source>
        <dbReference type="Google" id="ProtNLM"/>
    </source>
</evidence>
<feature type="transmembrane region" description="Helical" evidence="1">
    <location>
        <begin position="118"/>
        <end position="139"/>
    </location>
</feature>
<feature type="transmembrane region" description="Helical" evidence="1">
    <location>
        <begin position="54"/>
        <end position="76"/>
    </location>
</feature>
<reference evidence="2 3" key="1">
    <citation type="submission" date="2019-09" db="EMBL/GenBank/DDBJ databases">
        <title>NBRP : Genome information of microbial organism related human and environment.</title>
        <authorList>
            <person name="Hattori M."/>
            <person name="Oshima K."/>
            <person name="Inaba H."/>
            <person name="Suda W."/>
            <person name="Sakamoto M."/>
            <person name="Iino T."/>
            <person name="Kitahara M."/>
            <person name="Oshida Y."/>
            <person name="Iida T."/>
            <person name="Kudo T."/>
            <person name="Itoh T."/>
            <person name="Ohkuma M."/>
        </authorList>
    </citation>
    <scope>NUCLEOTIDE SEQUENCE [LARGE SCALE GENOMIC DNA]</scope>
    <source>
        <strain evidence="2 3">Q-1</strain>
    </source>
</reference>
<feature type="transmembrane region" description="Helical" evidence="1">
    <location>
        <begin position="7"/>
        <end position="30"/>
    </location>
</feature>
<proteinExistence type="predicted"/>
<dbReference type="RefSeq" id="WP_042085499.1">
    <property type="nucleotide sequence ID" value="NZ_BKCN01000012.1"/>
</dbReference>